<protein>
    <submittedName>
        <fullName evidence="7">Aminotransferase class I/II-fold pyridoxal phosphate-dependent enzyme</fullName>
    </submittedName>
</protein>
<dbReference type="PROSITE" id="PS50949">
    <property type="entry name" value="HTH_GNTR"/>
    <property type="match status" value="1"/>
</dbReference>
<dbReference type="SUPFAM" id="SSF46785">
    <property type="entry name" value="Winged helix' DNA-binding domain"/>
    <property type="match status" value="1"/>
</dbReference>
<dbReference type="CDD" id="cd07377">
    <property type="entry name" value="WHTH_GntR"/>
    <property type="match status" value="1"/>
</dbReference>
<comment type="similarity">
    <text evidence="1">In the C-terminal section; belongs to the class-I pyridoxal-phosphate-dependent aminotransferase family.</text>
</comment>
<evidence type="ECO:0000256" key="3">
    <source>
        <dbReference type="ARBA" id="ARBA00023015"/>
    </source>
</evidence>
<dbReference type="InterPro" id="IPR004839">
    <property type="entry name" value="Aminotransferase_I/II_large"/>
</dbReference>
<gene>
    <name evidence="7" type="ORF">GTP77_03120</name>
</gene>
<name>A0A7X4H7U4_9BURK</name>
<dbReference type="CDD" id="cd00609">
    <property type="entry name" value="AAT_like"/>
    <property type="match status" value="1"/>
</dbReference>
<evidence type="ECO:0000313" key="8">
    <source>
        <dbReference type="Proteomes" id="UP000450676"/>
    </source>
</evidence>
<evidence type="ECO:0000313" key="7">
    <source>
        <dbReference type="EMBL" id="MYN06321.1"/>
    </source>
</evidence>
<dbReference type="InterPro" id="IPR000524">
    <property type="entry name" value="Tscrpt_reg_HTH_GntR"/>
</dbReference>
<evidence type="ECO:0000256" key="1">
    <source>
        <dbReference type="ARBA" id="ARBA00005384"/>
    </source>
</evidence>
<accession>A0A7X4H7U4</accession>
<dbReference type="EMBL" id="WWCU01000002">
    <property type="protein sequence ID" value="MYN06321.1"/>
    <property type="molecule type" value="Genomic_DNA"/>
</dbReference>
<sequence>MELHIVIEGRKDLAGQVYRQLSDAIRSGRLADGQQLPPSRLLAEQLGLSRKTVSEAYSRLTLDQLVVGRVGAGSFVQAPAAPRRGSLAPAVHSGLASADIVRKWDSMATPLRHPLPEGRSRYEFIGGCATPGHFPMDEWRRCVTHALRQDPALRGRYSEAEGLPVLREAIARHIAFARGVACTPVNVVVTNGAQQALDLLGRVLLEPGCAVAVEDPGYPAARGLFASQGAQVVGIPLDAEGMLVERIPDGTRLIYVTPAHQFPLGIPMSVARRRALLARARDIGAIIVEDDYDSEFRYEGRPADSLQSMDKHGIVVFVGTFSKVMLPELRLGYMVLPDALLNAVLTVKHLTDWHTGTMNQHALAKFIGDGHLQKHIRRCHGIYALRRERLQALFATLLAPWFELVPAEAGFHLAALCKREVDIDLLIRLARRADVGLYSLANFYADQPPQQGLFLGYGAIDTLDIEPALTRVRDILVEMD</sequence>
<organism evidence="7 8">
    <name type="scientific">Pseudoduganella aquatica</name>
    <dbReference type="NCBI Taxonomy" id="2660641"/>
    <lineage>
        <taxon>Bacteria</taxon>
        <taxon>Pseudomonadati</taxon>
        <taxon>Pseudomonadota</taxon>
        <taxon>Betaproteobacteria</taxon>
        <taxon>Burkholderiales</taxon>
        <taxon>Oxalobacteraceae</taxon>
        <taxon>Telluria group</taxon>
        <taxon>Pseudoduganella</taxon>
    </lineage>
</organism>
<dbReference type="PANTHER" id="PTHR46577">
    <property type="entry name" value="HTH-TYPE TRANSCRIPTIONAL REGULATORY PROTEIN GABR"/>
    <property type="match status" value="1"/>
</dbReference>
<dbReference type="PRINTS" id="PR00035">
    <property type="entry name" value="HTHGNTR"/>
</dbReference>
<keyword evidence="3" id="KW-0805">Transcription regulation</keyword>
<reference evidence="7 8" key="1">
    <citation type="submission" date="2019-12" db="EMBL/GenBank/DDBJ databases">
        <title>Novel species isolated from a subtropical stream in China.</title>
        <authorList>
            <person name="Lu H."/>
        </authorList>
    </citation>
    <scope>NUCLEOTIDE SEQUENCE [LARGE SCALE GENOMIC DNA]</scope>
    <source>
        <strain evidence="7 8">FT127W</strain>
    </source>
</reference>
<dbReference type="InterPro" id="IPR051446">
    <property type="entry name" value="HTH_trans_reg/aminotransferase"/>
</dbReference>
<keyword evidence="5" id="KW-0804">Transcription</keyword>
<dbReference type="GO" id="GO:0003700">
    <property type="term" value="F:DNA-binding transcription factor activity"/>
    <property type="evidence" value="ECO:0007669"/>
    <property type="project" value="InterPro"/>
</dbReference>
<evidence type="ECO:0000256" key="5">
    <source>
        <dbReference type="ARBA" id="ARBA00023163"/>
    </source>
</evidence>
<keyword evidence="7" id="KW-0808">Transferase</keyword>
<dbReference type="Gene3D" id="1.10.10.10">
    <property type="entry name" value="Winged helix-like DNA-binding domain superfamily/Winged helix DNA-binding domain"/>
    <property type="match status" value="1"/>
</dbReference>
<feature type="domain" description="HTH gntR-type" evidence="6">
    <location>
        <begin position="11"/>
        <end position="79"/>
    </location>
</feature>
<dbReference type="GO" id="GO:0008483">
    <property type="term" value="F:transaminase activity"/>
    <property type="evidence" value="ECO:0007669"/>
    <property type="project" value="UniProtKB-KW"/>
</dbReference>
<evidence type="ECO:0000256" key="4">
    <source>
        <dbReference type="ARBA" id="ARBA00023125"/>
    </source>
</evidence>
<keyword evidence="8" id="KW-1185">Reference proteome</keyword>
<evidence type="ECO:0000259" key="6">
    <source>
        <dbReference type="PROSITE" id="PS50949"/>
    </source>
</evidence>
<dbReference type="RefSeq" id="WP_161070695.1">
    <property type="nucleotide sequence ID" value="NZ_WWCU01000002.1"/>
</dbReference>
<dbReference type="SUPFAM" id="SSF53383">
    <property type="entry name" value="PLP-dependent transferases"/>
    <property type="match status" value="1"/>
</dbReference>
<proteinExistence type="inferred from homology"/>
<dbReference type="AlphaFoldDB" id="A0A7X4H7U4"/>
<dbReference type="Pfam" id="PF00155">
    <property type="entry name" value="Aminotran_1_2"/>
    <property type="match status" value="1"/>
</dbReference>
<dbReference type="Gene3D" id="3.40.640.10">
    <property type="entry name" value="Type I PLP-dependent aspartate aminotransferase-like (Major domain)"/>
    <property type="match status" value="1"/>
</dbReference>
<dbReference type="Pfam" id="PF00392">
    <property type="entry name" value="GntR"/>
    <property type="match status" value="1"/>
</dbReference>
<keyword evidence="7" id="KW-0032">Aminotransferase</keyword>
<dbReference type="InterPro" id="IPR015424">
    <property type="entry name" value="PyrdxlP-dep_Trfase"/>
</dbReference>
<dbReference type="InterPro" id="IPR036390">
    <property type="entry name" value="WH_DNA-bd_sf"/>
</dbReference>
<dbReference type="InterPro" id="IPR036388">
    <property type="entry name" value="WH-like_DNA-bd_sf"/>
</dbReference>
<dbReference type="GO" id="GO:0030170">
    <property type="term" value="F:pyridoxal phosphate binding"/>
    <property type="evidence" value="ECO:0007669"/>
    <property type="project" value="InterPro"/>
</dbReference>
<keyword evidence="2" id="KW-0663">Pyridoxal phosphate</keyword>
<dbReference type="PANTHER" id="PTHR46577:SF1">
    <property type="entry name" value="HTH-TYPE TRANSCRIPTIONAL REGULATORY PROTEIN GABR"/>
    <property type="match status" value="1"/>
</dbReference>
<dbReference type="SMART" id="SM00345">
    <property type="entry name" value="HTH_GNTR"/>
    <property type="match status" value="1"/>
</dbReference>
<dbReference type="InterPro" id="IPR015421">
    <property type="entry name" value="PyrdxlP-dep_Trfase_major"/>
</dbReference>
<comment type="caution">
    <text evidence="7">The sequence shown here is derived from an EMBL/GenBank/DDBJ whole genome shotgun (WGS) entry which is preliminary data.</text>
</comment>
<dbReference type="GO" id="GO:0003677">
    <property type="term" value="F:DNA binding"/>
    <property type="evidence" value="ECO:0007669"/>
    <property type="project" value="UniProtKB-KW"/>
</dbReference>
<dbReference type="Proteomes" id="UP000450676">
    <property type="component" value="Unassembled WGS sequence"/>
</dbReference>
<keyword evidence="4" id="KW-0238">DNA-binding</keyword>
<evidence type="ECO:0000256" key="2">
    <source>
        <dbReference type="ARBA" id="ARBA00022898"/>
    </source>
</evidence>